<evidence type="ECO:0000256" key="7">
    <source>
        <dbReference type="SAM" id="Phobius"/>
    </source>
</evidence>
<evidence type="ECO:0000313" key="10">
    <source>
        <dbReference type="Proteomes" id="UP000663855"/>
    </source>
</evidence>
<proteinExistence type="predicted"/>
<organism evidence="9 10">
    <name type="scientific">Rotaria magnacalcarata</name>
    <dbReference type="NCBI Taxonomy" id="392030"/>
    <lineage>
        <taxon>Eukaryota</taxon>
        <taxon>Metazoa</taxon>
        <taxon>Spiralia</taxon>
        <taxon>Gnathifera</taxon>
        <taxon>Rotifera</taxon>
        <taxon>Eurotatoria</taxon>
        <taxon>Bdelloidea</taxon>
        <taxon>Philodinida</taxon>
        <taxon>Philodinidae</taxon>
        <taxon>Rotaria</taxon>
    </lineage>
</organism>
<feature type="transmembrane region" description="Helical" evidence="7">
    <location>
        <begin position="12"/>
        <end position="32"/>
    </location>
</feature>
<dbReference type="InterPro" id="IPR011701">
    <property type="entry name" value="MFS"/>
</dbReference>
<dbReference type="EMBL" id="CAJNOV010000101">
    <property type="protein sequence ID" value="CAF0983680.1"/>
    <property type="molecule type" value="Genomic_DNA"/>
</dbReference>
<reference evidence="9" key="1">
    <citation type="submission" date="2021-02" db="EMBL/GenBank/DDBJ databases">
        <authorList>
            <person name="Nowell W R."/>
        </authorList>
    </citation>
    <scope>NUCLEOTIDE SEQUENCE</scope>
</reference>
<feature type="transmembrane region" description="Helical" evidence="7">
    <location>
        <begin position="119"/>
        <end position="145"/>
    </location>
</feature>
<feature type="transmembrane region" description="Helical" evidence="7">
    <location>
        <begin position="213"/>
        <end position="234"/>
    </location>
</feature>
<sequence length="731" mass="82688">MIDTKSKTSVPFWCSMRVIITFMSFLGMIVHFSQKTNISIALVCMVNHSAIQHYEKNTSKTHFTEINYNCLQTNKTSHREGSYIWNKNIQGIILSSYFGGYIVTQIPAGYLAGRYGVRFLYSGAIVVSSLATIAMPFVTSIHWIAFTMFQILVGLAHGTIWPCIVVIMTHWAPSNERGKLMGFVNGGAQVGNILALSISGVMCSWHFAGGWPLIFYSTGAIGFFWALLWILIYVDSPNNHTYISTIEKKFILENTQQLSNNNDRFHTPWRAILTSSVCWALFIMHTCSNWGTYTFLTSIPKYMDEVLGFDIKSNGIFSALLYASQWLSINLSGIIADMLIHKKLLSITQTRKLINILGSFLPAIFVLGLAFMTCQYRYTAVILLTIGVGLTGCCFGGGFTQVPNDIAPAHAGIIFGISNTFATIPGIISPYVVGALTEKGPNNWSIIFFLCTIIYIIGLIMFLLFGSSELQPWAIKQVLIQFSSQNKQLADPERITHSLIIILRDFVLIDYLRQRQNRDIPRELLSDLSALFENISRRINDTNVYLFKQLLLHQPVIDEVANCLNEIGTDGKYLDDPLLLNSIHSLLMVFLNFERLKSKTNEYSSTRSLTLASIKCLCSSYSIEMIKKLEHNFPQKFNQGQILLLSTCQLYINWYSDNRDSELFLEIPQKLLSPFTDWIINCPSDLIIHCSKHVGDMIHHLTNALLHPIDWKYANVSSKQCNNEFFNSFLI</sequence>
<evidence type="ECO:0000256" key="6">
    <source>
        <dbReference type="ARBA" id="ARBA00023136"/>
    </source>
</evidence>
<dbReference type="Pfam" id="PF07690">
    <property type="entry name" value="MFS_1"/>
    <property type="match status" value="1"/>
</dbReference>
<feature type="transmembrane region" description="Helical" evidence="7">
    <location>
        <begin position="183"/>
        <end position="207"/>
    </location>
</feature>
<comment type="caution">
    <text evidence="9">The sequence shown here is derived from an EMBL/GenBank/DDBJ whole genome shotgun (WGS) entry which is preliminary data.</text>
</comment>
<evidence type="ECO:0000259" key="8">
    <source>
        <dbReference type="PROSITE" id="PS50850"/>
    </source>
</evidence>
<feature type="transmembrane region" description="Helical" evidence="7">
    <location>
        <begin position="411"/>
        <end position="432"/>
    </location>
</feature>
<evidence type="ECO:0000256" key="5">
    <source>
        <dbReference type="ARBA" id="ARBA00022989"/>
    </source>
</evidence>
<evidence type="ECO:0000256" key="4">
    <source>
        <dbReference type="ARBA" id="ARBA00022847"/>
    </source>
</evidence>
<feature type="transmembrane region" description="Helical" evidence="7">
    <location>
        <begin position="352"/>
        <end position="372"/>
    </location>
</feature>
<name>A0A814FQK7_9BILA</name>
<feature type="transmembrane region" description="Helical" evidence="7">
    <location>
        <begin position="89"/>
        <end position="112"/>
    </location>
</feature>
<dbReference type="FunFam" id="1.20.1250.20:FF:000003">
    <property type="entry name" value="Solute carrier family 17 member 3"/>
    <property type="match status" value="1"/>
</dbReference>
<dbReference type="Proteomes" id="UP000663855">
    <property type="component" value="Unassembled WGS sequence"/>
</dbReference>
<evidence type="ECO:0000256" key="3">
    <source>
        <dbReference type="ARBA" id="ARBA00022692"/>
    </source>
</evidence>
<gene>
    <name evidence="9" type="ORF">CJN711_LOCUS1490</name>
</gene>
<dbReference type="GO" id="GO:0015293">
    <property type="term" value="F:symporter activity"/>
    <property type="evidence" value="ECO:0007669"/>
    <property type="project" value="UniProtKB-KW"/>
</dbReference>
<dbReference type="GO" id="GO:0006820">
    <property type="term" value="P:monoatomic anion transport"/>
    <property type="evidence" value="ECO:0007669"/>
    <property type="project" value="TreeGrafter"/>
</dbReference>
<accession>A0A814FQK7</accession>
<dbReference type="FunFam" id="1.20.1250.20:FF:000423">
    <property type="entry name" value="Putative inorganic phosphate cotransporter-like Protein"/>
    <property type="match status" value="1"/>
</dbReference>
<evidence type="ECO:0000256" key="2">
    <source>
        <dbReference type="ARBA" id="ARBA00022448"/>
    </source>
</evidence>
<dbReference type="Gene3D" id="1.20.1250.20">
    <property type="entry name" value="MFS general substrate transporter like domains"/>
    <property type="match status" value="2"/>
</dbReference>
<dbReference type="InterPro" id="IPR050382">
    <property type="entry name" value="MFS_Na/Anion_cotransporter"/>
</dbReference>
<feature type="transmembrane region" description="Helical" evidence="7">
    <location>
        <begin position="151"/>
        <end position="171"/>
    </location>
</feature>
<feature type="domain" description="Major facilitator superfamily (MFS) profile" evidence="8">
    <location>
        <begin position="20"/>
        <end position="470"/>
    </location>
</feature>
<dbReference type="AlphaFoldDB" id="A0A814FQK7"/>
<keyword evidence="4" id="KW-0769">Symport</keyword>
<keyword evidence="2" id="KW-0813">Transport</keyword>
<evidence type="ECO:0000313" key="9">
    <source>
        <dbReference type="EMBL" id="CAF0983680.1"/>
    </source>
</evidence>
<evidence type="ECO:0000256" key="1">
    <source>
        <dbReference type="ARBA" id="ARBA00004141"/>
    </source>
</evidence>
<comment type="subcellular location">
    <subcellularLocation>
        <location evidence="1">Membrane</location>
        <topology evidence="1">Multi-pass membrane protein</topology>
    </subcellularLocation>
</comment>
<dbReference type="PANTHER" id="PTHR11662">
    <property type="entry name" value="SOLUTE CARRIER FAMILY 17"/>
    <property type="match status" value="1"/>
</dbReference>
<protein>
    <recommendedName>
        <fullName evidence="8">Major facilitator superfamily (MFS) profile domain-containing protein</fullName>
    </recommendedName>
</protein>
<dbReference type="GO" id="GO:0016020">
    <property type="term" value="C:membrane"/>
    <property type="evidence" value="ECO:0007669"/>
    <property type="project" value="UniProtKB-SubCell"/>
</dbReference>
<feature type="transmembrane region" description="Helical" evidence="7">
    <location>
        <begin position="444"/>
        <end position="466"/>
    </location>
</feature>
<feature type="transmembrane region" description="Helical" evidence="7">
    <location>
        <begin position="316"/>
        <end position="340"/>
    </location>
</feature>
<dbReference type="InterPro" id="IPR020846">
    <property type="entry name" value="MFS_dom"/>
</dbReference>
<dbReference type="SUPFAM" id="SSF103473">
    <property type="entry name" value="MFS general substrate transporter"/>
    <property type="match status" value="1"/>
</dbReference>
<keyword evidence="3 7" id="KW-0812">Transmembrane</keyword>
<feature type="transmembrane region" description="Helical" evidence="7">
    <location>
        <begin position="271"/>
        <end position="296"/>
    </location>
</feature>
<keyword evidence="5 7" id="KW-1133">Transmembrane helix</keyword>
<dbReference type="PANTHER" id="PTHR11662:SF399">
    <property type="entry name" value="FI19708P1-RELATED"/>
    <property type="match status" value="1"/>
</dbReference>
<dbReference type="CDD" id="cd17318">
    <property type="entry name" value="MFS_SLC17"/>
    <property type="match status" value="1"/>
</dbReference>
<feature type="transmembrane region" description="Helical" evidence="7">
    <location>
        <begin position="378"/>
        <end position="399"/>
    </location>
</feature>
<keyword evidence="6 7" id="KW-0472">Membrane</keyword>
<dbReference type="PROSITE" id="PS50850">
    <property type="entry name" value="MFS"/>
    <property type="match status" value="1"/>
</dbReference>
<dbReference type="InterPro" id="IPR036259">
    <property type="entry name" value="MFS_trans_sf"/>
</dbReference>